<dbReference type="Proteomes" id="UP001597112">
    <property type="component" value="Unassembled WGS sequence"/>
</dbReference>
<comment type="caution">
    <text evidence="1">The sequence shown here is derived from an EMBL/GenBank/DDBJ whole genome shotgun (WGS) entry which is preliminary data.</text>
</comment>
<protein>
    <recommendedName>
        <fullName evidence="3">Carbohydrate kinase PfkB domain-containing protein</fullName>
    </recommendedName>
</protein>
<gene>
    <name evidence="1" type="ORF">ACFQ21_17230</name>
</gene>
<dbReference type="Gene3D" id="3.40.1190.20">
    <property type="match status" value="1"/>
</dbReference>
<proteinExistence type="predicted"/>
<accession>A0ABW3K530</accession>
<dbReference type="InterPro" id="IPR057621">
    <property type="entry name" value="Khk_prokaryotic"/>
</dbReference>
<evidence type="ECO:0008006" key="3">
    <source>
        <dbReference type="Google" id="ProtNLM"/>
    </source>
</evidence>
<evidence type="ECO:0000313" key="1">
    <source>
        <dbReference type="EMBL" id="MFD1001073.1"/>
    </source>
</evidence>
<name>A0ABW3K530_9BACT</name>
<evidence type="ECO:0000313" key="2">
    <source>
        <dbReference type="Proteomes" id="UP001597112"/>
    </source>
</evidence>
<dbReference type="EMBL" id="JBHTKA010000007">
    <property type="protein sequence ID" value="MFD1001073.1"/>
    <property type="molecule type" value="Genomic_DNA"/>
</dbReference>
<dbReference type="SUPFAM" id="SSF53613">
    <property type="entry name" value="Ribokinase-like"/>
    <property type="match status" value="1"/>
</dbReference>
<keyword evidence="2" id="KW-1185">Reference proteome</keyword>
<sequence length="389" mass="42923">MDTTVCALMELQHLLKSSQQHALESKVFVGFDGFVDKIKRAVKEKQNTRTLYFETIRDFADRILLACGKSGQIQMDIQRVKFGGNAPILSNTLGRLGIQTYCLGSMGYPQKHAIFSSMNPLSETISVLNPGLSDAIEFGDGKLIFSELEVFDQYTWDYIVKAAGTETISKAVSQSTLLAFVDWANLPHASNIWEGILKDIIKPLKRNDFLFFFDLCDPSKKTTGQIDEVLDLISEFSCYGKVTLGLNENETLKIYTALRGIDLGSSNMPPIRQAGDALFKSMDIDALLVHPIDRCILYHQYETIELSGRLVTNPKVLTGGGDNLNAGYCFGLLSGLSLPQCLLMGMAASGSYIENGVSSDLSGIMQYLDVWMHDLEKEEGAAAYVQTSV</sequence>
<dbReference type="Pfam" id="PF25270">
    <property type="entry name" value="Khk"/>
    <property type="match status" value="1"/>
</dbReference>
<organism evidence="1 2">
    <name type="scientific">Ohtaekwangia kribbensis</name>
    <dbReference type="NCBI Taxonomy" id="688913"/>
    <lineage>
        <taxon>Bacteria</taxon>
        <taxon>Pseudomonadati</taxon>
        <taxon>Bacteroidota</taxon>
        <taxon>Cytophagia</taxon>
        <taxon>Cytophagales</taxon>
        <taxon>Fulvivirgaceae</taxon>
        <taxon>Ohtaekwangia</taxon>
    </lineage>
</organism>
<reference evidence="2" key="1">
    <citation type="journal article" date="2019" name="Int. J. Syst. Evol. Microbiol.">
        <title>The Global Catalogue of Microorganisms (GCM) 10K type strain sequencing project: providing services to taxonomists for standard genome sequencing and annotation.</title>
        <authorList>
            <consortium name="The Broad Institute Genomics Platform"/>
            <consortium name="The Broad Institute Genome Sequencing Center for Infectious Disease"/>
            <person name="Wu L."/>
            <person name="Ma J."/>
        </authorList>
    </citation>
    <scope>NUCLEOTIDE SEQUENCE [LARGE SCALE GENOMIC DNA]</scope>
    <source>
        <strain evidence="2">CCUG 58938</strain>
    </source>
</reference>
<dbReference type="RefSeq" id="WP_377580524.1">
    <property type="nucleotide sequence ID" value="NZ_JBHTKA010000007.1"/>
</dbReference>
<dbReference type="InterPro" id="IPR029056">
    <property type="entry name" value="Ribokinase-like"/>
</dbReference>